<organism evidence="1 2">
    <name type="scientific">Catharanthus roseus</name>
    <name type="common">Madagascar periwinkle</name>
    <name type="synonym">Vinca rosea</name>
    <dbReference type="NCBI Taxonomy" id="4058"/>
    <lineage>
        <taxon>Eukaryota</taxon>
        <taxon>Viridiplantae</taxon>
        <taxon>Streptophyta</taxon>
        <taxon>Embryophyta</taxon>
        <taxon>Tracheophyta</taxon>
        <taxon>Spermatophyta</taxon>
        <taxon>Magnoliopsida</taxon>
        <taxon>eudicotyledons</taxon>
        <taxon>Gunneridae</taxon>
        <taxon>Pentapetalae</taxon>
        <taxon>asterids</taxon>
        <taxon>lamiids</taxon>
        <taxon>Gentianales</taxon>
        <taxon>Apocynaceae</taxon>
        <taxon>Rauvolfioideae</taxon>
        <taxon>Vinceae</taxon>
        <taxon>Catharanthinae</taxon>
        <taxon>Catharanthus</taxon>
    </lineage>
</organism>
<proteinExistence type="predicted"/>
<comment type="caution">
    <text evidence="1">The sequence shown here is derived from an EMBL/GenBank/DDBJ whole genome shotgun (WGS) entry which is preliminary data.</text>
</comment>
<name>A0ACB9ZQY4_CATRO</name>
<dbReference type="Proteomes" id="UP001060085">
    <property type="component" value="Linkage Group LG08"/>
</dbReference>
<protein>
    <submittedName>
        <fullName evidence="1">Uncharacterized protein</fullName>
    </submittedName>
</protein>
<evidence type="ECO:0000313" key="2">
    <source>
        <dbReference type="Proteomes" id="UP001060085"/>
    </source>
</evidence>
<sequence>MMKDKITKWDLIISINSENEVGYSNIKDPIGRRTKEERNIRKNIVEIKCNQARGKRRSALTHASRIKTAVQLSMNNEVLGRDVNFINSECEISLETSNYNNVEPLDGLHIHKFHVEFRISLLYVF</sequence>
<accession>A0ACB9ZQY4</accession>
<dbReference type="EMBL" id="CM044708">
    <property type="protein sequence ID" value="KAI5650015.1"/>
    <property type="molecule type" value="Genomic_DNA"/>
</dbReference>
<evidence type="ECO:0000313" key="1">
    <source>
        <dbReference type="EMBL" id="KAI5650015.1"/>
    </source>
</evidence>
<gene>
    <name evidence="1" type="ORF">M9H77_36020</name>
</gene>
<keyword evidence="2" id="KW-1185">Reference proteome</keyword>
<reference evidence="2" key="1">
    <citation type="journal article" date="2023" name="Nat. Plants">
        <title>Single-cell RNA sequencing provides a high-resolution roadmap for understanding the multicellular compartmentation of specialized metabolism.</title>
        <authorList>
            <person name="Sun S."/>
            <person name="Shen X."/>
            <person name="Li Y."/>
            <person name="Li Y."/>
            <person name="Wang S."/>
            <person name="Li R."/>
            <person name="Zhang H."/>
            <person name="Shen G."/>
            <person name="Guo B."/>
            <person name="Wei J."/>
            <person name="Xu J."/>
            <person name="St-Pierre B."/>
            <person name="Chen S."/>
            <person name="Sun C."/>
        </authorList>
    </citation>
    <scope>NUCLEOTIDE SEQUENCE [LARGE SCALE GENOMIC DNA]</scope>
</reference>